<dbReference type="SUPFAM" id="SSF52540">
    <property type="entry name" value="P-loop containing nucleoside triphosphate hydrolases"/>
    <property type="match status" value="1"/>
</dbReference>
<dbReference type="Proteomes" id="UP000239434">
    <property type="component" value="Unassembled WGS sequence"/>
</dbReference>
<proteinExistence type="predicted"/>
<dbReference type="AlphaFoldDB" id="A0A2S9IM66"/>
<organism evidence="1 2">
    <name type="scientific">Phyllobacterium phragmitis</name>
    <dbReference type="NCBI Taxonomy" id="2670329"/>
    <lineage>
        <taxon>Bacteria</taxon>
        <taxon>Pseudomonadati</taxon>
        <taxon>Pseudomonadota</taxon>
        <taxon>Alphaproteobacteria</taxon>
        <taxon>Hyphomicrobiales</taxon>
        <taxon>Phyllobacteriaceae</taxon>
        <taxon>Phyllobacterium</taxon>
    </lineage>
</organism>
<gene>
    <name evidence="1" type="ORF">C5748_20205</name>
</gene>
<dbReference type="InterPro" id="IPR027417">
    <property type="entry name" value="P-loop_NTPase"/>
</dbReference>
<sequence>MRDAAVGIVPQEAMLLNDTLKMNIALGRPINEERLRAAAAKAAILERIEAMPQGFARFMK</sequence>
<keyword evidence="2" id="KW-1185">Reference proteome</keyword>
<dbReference type="Gene3D" id="3.40.50.300">
    <property type="entry name" value="P-loop containing nucleotide triphosphate hydrolases"/>
    <property type="match status" value="1"/>
</dbReference>
<dbReference type="EMBL" id="PVBR01000018">
    <property type="protein sequence ID" value="PRD41607.1"/>
    <property type="molecule type" value="Genomic_DNA"/>
</dbReference>
<protein>
    <recommendedName>
        <fullName evidence="3">ABC transporter domain-containing protein</fullName>
    </recommendedName>
</protein>
<name>A0A2S9IM66_9HYPH</name>
<evidence type="ECO:0000313" key="2">
    <source>
        <dbReference type="Proteomes" id="UP000239434"/>
    </source>
</evidence>
<evidence type="ECO:0008006" key="3">
    <source>
        <dbReference type="Google" id="ProtNLM"/>
    </source>
</evidence>
<accession>A0A2S9IM66</accession>
<reference evidence="1 2" key="1">
    <citation type="submission" date="2018-02" db="EMBL/GenBank/DDBJ databases">
        <title>The draft genome of Phyllobacterium sp. 1N-3.</title>
        <authorList>
            <person name="Liu L."/>
            <person name="Li L."/>
            <person name="Zhang X."/>
            <person name="Wang T."/>
            <person name="Liang L."/>
        </authorList>
    </citation>
    <scope>NUCLEOTIDE SEQUENCE [LARGE SCALE GENOMIC DNA]</scope>
    <source>
        <strain evidence="1 2">1N-3</strain>
    </source>
</reference>
<evidence type="ECO:0000313" key="1">
    <source>
        <dbReference type="EMBL" id="PRD41607.1"/>
    </source>
</evidence>
<comment type="caution">
    <text evidence="1">The sequence shown here is derived from an EMBL/GenBank/DDBJ whole genome shotgun (WGS) entry which is preliminary data.</text>
</comment>